<keyword evidence="2" id="KW-1185">Reference proteome</keyword>
<gene>
    <name evidence="1" type="ORF">CLF_113173</name>
</gene>
<reference key="2">
    <citation type="submission" date="2011-10" db="EMBL/GenBank/DDBJ databases">
        <title>The genome and transcriptome sequence of Clonorchis sinensis provide insights into the carcinogenic liver fluke.</title>
        <authorList>
            <person name="Wang X."/>
            <person name="Huang Y."/>
            <person name="Chen W."/>
            <person name="Liu H."/>
            <person name="Guo L."/>
            <person name="Chen Y."/>
            <person name="Luo F."/>
            <person name="Zhou W."/>
            <person name="Sun J."/>
            <person name="Mao Q."/>
            <person name="Liang P."/>
            <person name="Zhou C."/>
            <person name="Tian Y."/>
            <person name="Men J."/>
            <person name="Lv X."/>
            <person name="Huang L."/>
            <person name="Zhou J."/>
            <person name="Hu Y."/>
            <person name="Li R."/>
            <person name="Zhang F."/>
            <person name="Lei H."/>
            <person name="Li X."/>
            <person name="Hu X."/>
            <person name="Liang C."/>
            <person name="Xu J."/>
            <person name="Wu Z."/>
            <person name="Yu X."/>
        </authorList>
    </citation>
    <scope>NUCLEOTIDE SEQUENCE</scope>
    <source>
        <strain>Henan</strain>
    </source>
</reference>
<dbReference type="Proteomes" id="UP000008909">
    <property type="component" value="Unassembled WGS sequence"/>
</dbReference>
<sequence length="251" mass="28303">VIQITIITIVPYEFRKPFSQLNSLLLGYKNVLQVKSPQGMLRDVGTPKCLHRMVTVTLPHIIMDSMTSMFSTDASLPYKHDLVESPIIKKRIKTLIQTIRIEADNANAIDLEYYPSIAASSTKRSKEHALPILVKETVNRKPIKRNPSVRWLRTIATSSEPAVAAYGSTGVHNQRVRVIVSEKVRMIRGPDQIRVFGACTFWNIPAVLRDCFGMNGSCRVSGLWAIDQPDSKYGIKWMRISAAQCQNHDLQ</sequence>
<protein>
    <submittedName>
        <fullName evidence="1">Uncharacterized protein</fullName>
    </submittedName>
</protein>
<evidence type="ECO:0000313" key="1">
    <source>
        <dbReference type="EMBL" id="GAA57766.1"/>
    </source>
</evidence>
<dbReference type="AlphaFoldDB" id="G7YXT6"/>
<dbReference type="EMBL" id="DF145025">
    <property type="protein sequence ID" value="GAA57766.1"/>
    <property type="molecule type" value="Genomic_DNA"/>
</dbReference>
<proteinExistence type="predicted"/>
<name>G7YXT6_CLOSI</name>
<feature type="non-terminal residue" evidence="1">
    <location>
        <position position="1"/>
    </location>
</feature>
<organism evidence="1 2">
    <name type="scientific">Clonorchis sinensis</name>
    <name type="common">Chinese liver fluke</name>
    <dbReference type="NCBI Taxonomy" id="79923"/>
    <lineage>
        <taxon>Eukaryota</taxon>
        <taxon>Metazoa</taxon>
        <taxon>Spiralia</taxon>
        <taxon>Lophotrochozoa</taxon>
        <taxon>Platyhelminthes</taxon>
        <taxon>Trematoda</taxon>
        <taxon>Digenea</taxon>
        <taxon>Opisthorchiida</taxon>
        <taxon>Opisthorchiata</taxon>
        <taxon>Opisthorchiidae</taxon>
        <taxon>Clonorchis</taxon>
    </lineage>
</organism>
<reference evidence="1" key="1">
    <citation type="journal article" date="2011" name="Genome Biol.">
        <title>The draft genome of the carcinogenic human liver fluke Clonorchis sinensis.</title>
        <authorList>
            <person name="Wang X."/>
            <person name="Chen W."/>
            <person name="Huang Y."/>
            <person name="Sun J."/>
            <person name="Men J."/>
            <person name="Liu H."/>
            <person name="Luo F."/>
            <person name="Guo L."/>
            <person name="Lv X."/>
            <person name="Deng C."/>
            <person name="Zhou C."/>
            <person name="Fan Y."/>
            <person name="Li X."/>
            <person name="Huang L."/>
            <person name="Hu Y."/>
            <person name="Liang C."/>
            <person name="Hu X."/>
            <person name="Xu J."/>
            <person name="Yu X."/>
        </authorList>
    </citation>
    <scope>NUCLEOTIDE SEQUENCE [LARGE SCALE GENOMIC DNA]</scope>
    <source>
        <strain evidence="1">Henan</strain>
    </source>
</reference>
<evidence type="ECO:0000313" key="2">
    <source>
        <dbReference type="Proteomes" id="UP000008909"/>
    </source>
</evidence>
<accession>G7YXT6</accession>